<dbReference type="PROSITE" id="PS50181">
    <property type="entry name" value="FBOX"/>
    <property type="match status" value="1"/>
</dbReference>
<keyword evidence="3" id="KW-1185">Reference proteome</keyword>
<evidence type="ECO:0000313" key="2">
    <source>
        <dbReference type="EMBL" id="KAH0568792.1"/>
    </source>
</evidence>
<evidence type="ECO:0000259" key="1">
    <source>
        <dbReference type="PROSITE" id="PS50181"/>
    </source>
</evidence>
<dbReference type="Pfam" id="PF00646">
    <property type="entry name" value="F-box"/>
    <property type="match status" value="1"/>
</dbReference>
<dbReference type="SUPFAM" id="SSF81383">
    <property type="entry name" value="F-box domain"/>
    <property type="match status" value="1"/>
</dbReference>
<dbReference type="EMBL" id="JAHXZJ010000001">
    <property type="protein sequence ID" value="KAH0568792.1"/>
    <property type="molecule type" value="Genomic_DNA"/>
</dbReference>
<name>A0AAV7J9D6_COTGL</name>
<dbReference type="AlphaFoldDB" id="A0AAV7J9D6"/>
<dbReference type="CDD" id="cd09917">
    <property type="entry name" value="F-box_SF"/>
    <property type="match status" value="1"/>
</dbReference>
<protein>
    <recommendedName>
        <fullName evidence="1">F-box domain-containing protein</fullName>
    </recommendedName>
</protein>
<proteinExistence type="predicted"/>
<accession>A0AAV7J9D6</accession>
<dbReference type="SUPFAM" id="SSF50978">
    <property type="entry name" value="WD40 repeat-like"/>
    <property type="match status" value="1"/>
</dbReference>
<gene>
    <name evidence="2" type="ORF">KQX54_021486</name>
</gene>
<feature type="domain" description="F-box" evidence="1">
    <location>
        <begin position="1"/>
        <end position="47"/>
    </location>
</feature>
<evidence type="ECO:0000313" key="3">
    <source>
        <dbReference type="Proteomes" id="UP000826195"/>
    </source>
</evidence>
<dbReference type="InterPro" id="IPR036322">
    <property type="entry name" value="WD40_repeat_dom_sf"/>
</dbReference>
<comment type="caution">
    <text evidence="2">The sequence shown here is derived from an EMBL/GenBank/DDBJ whole genome shotgun (WGS) entry which is preliminary data.</text>
</comment>
<dbReference type="Proteomes" id="UP000826195">
    <property type="component" value="Unassembled WGS sequence"/>
</dbReference>
<sequence>MIFPDEIWLLILENLSIPELIKLQLVSQHFNELVKYVLNKHPGWEDLVKKNITMEWLEDVMVKACPYDLISHQNDIHDPALWRKTYLYYIKWQKILVNDHKMFTMVKNFKSIWIASTFDNYLLVGFENFMIRVYTFFDDDPFKLLFSTNHGHILVQAEFWYSNGDLLVVSIDRDCGMRFWDIKKKIEIANNGCSTKRISHNGCRDFCIGQENGILTSFERVGNNIIPGPSINLELSKDEEVLIHTFHKNNISILTYAYGGVILYNYEVLINNGILTGFKLIHETVSIVLPFLINQWAKFTILNVDYYYVTNDFWGFATNYHLEDDHLINCYVPLHSDVLSMLMHAHLIILGFQDGSIRLFSIKNIAEMMELPNDTTRILCSRKIQITDKPIFILNFWKVEEKNFIVAITDETIHLIRDEQLPSYAGCKLLEFKVKAFRLVVYEKILPSQKRELHSRAAKIYKRQARTCISCGGGSFLNALGVVQGIGTDARALGPSIVRRSLSRDFIYFSKFKFRRRSSSTESPNQEGIHHQKISILSTHSKDRDWSNKLVEYMMEYSAGLIFICRYYEAFNILIITKEINDKLPFEKRRKNKYIIWGLMGDTSVALENNSKAKKYFKEAIRLQTNDQHYDMLYVRTKVICRVWHRKINRKLINRFYKNRFSENEMSRRLVIAYHFMKLSKVLLILGESNRAELIEIDAINIGF</sequence>
<organism evidence="2 3">
    <name type="scientific">Cotesia glomerata</name>
    <name type="common">Lepidopteran parasitic wasp</name>
    <name type="synonym">Apanteles glomeratus</name>
    <dbReference type="NCBI Taxonomy" id="32391"/>
    <lineage>
        <taxon>Eukaryota</taxon>
        <taxon>Metazoa</taxon>
        <taxon>Ecdysozoa</taxon>
        <taxon>Arthropoda</taxon>
        <taxon>Hexapoda</taxon>
        <taxon>Insecta</taxon>
        <taxon>Pterygota</taxon>
        <taxon>Neoptera</taxon>
        <taxon>Endopterygota</taxon>
        <taxon>Hymenoptera</taxon>
        <taxon>Apocrita</taxon>
        <taxon>Ichneumonoidea</taxon>
        <taxon>Braconidae</taxon>
        <taxon>Microgastrinae</taxon>
        <taxon>Cotesia</taxon>
    </lineage>
</organism>
<dbReference type="SMART" id="SM00256">
    <property type="entry name" value="FBOX"/>
    <property type="match status" value="1"/>
</dbReference>
<dbReference type="InterPro" id="IPR001810">
    <property type="entry name" value="F-box_dom"/>
</dbReference>
<reference evidence="2 3" key="1">
    <citation type="journal article" date="2021" name="J. Hered.">
        <title>A chromosome-level genome assembly of the parasitoid wasp, Cotesia glomerata (Hymenoptera: Braconidae).</title>
        <authorList>
            <person name="Pinto B.J."/>
            <person name="Weis J.J."/>
            <person name="Gamble T."/>
            <person name="Ode P.J."/>
            <person name="Paul R."/>
            <person name="Zaspel J.M."/>
        </authorList>
    </citation>
    <scope>NUCLEOTIDE SEQUENCE [LARGE SCALE GENOMIC DNA]</scope>
    <source>
        <strain evidence="2">CgM1</strain>
    </source>
</reference>
<dbReference type="InterPro" id="IPR036047">
    <property type="entry name" value="F-box-like_dom_sf"/>
</dbReference>